<keyword evidence="1" id="KW-0812">Transmembrane</keyword>
<feature type="transmembrane region" description="Helical" evidence="1">
    <location>
        <begin position="215"/>
        <end position="235"/>
    </location>
</feature>
<feature type="transmembrane region" description="Helical" evidence="1">
    <location>
        <begin position="148"/>
        <end position="168"/>
    </location>
</feature>
<evidence type="ECO:0000313" key="2">
    <source>
        <dbReference type="EMBL" id="AVH45095.1"/>
    </source>
</evidence>
<evidence type="ECO:0000256" key="1">
    <source>
        <dbReference type="SAM" id="Phobius"/>
    </source>
</evidence>
<evidence type="ECO:0000313" key="3">
    <source>
        <dbReference type="Proteomes" id="UP000237717"/>
    </source>
</evidence>
<keyword evidence="1" id="KW-1133">Transmembrane helix</keyword>
<dbReference type="RefSeq" id="WP_104680204.1">
    <property type="nucleotide sequence ID" value="NZ_CP026925.1"/>
</dbReference>
<sequence length="248" mass="26901">MHTIIDILSHPIINGLILGPVIGLLLSYFFMPPGAGNSIGKQYVTVNHVVINYPGANNVQNSDAFIPACLFVSLLVAGLVYLYVVFAYLAITILTTVAAGVVVMCVVGAVRTPGNVVWFFVPAFISVVSVRFLQVAWENRQTLRSFHLPGKFVELPGILLQPAATWALLQASGIVAVAIVLVHAAVFVSYYLLGGNRSGPRFNWQVRWLNIVRRFCGAFGAFMLVFMCGAAWLAVSGTAFRYITSGTF</sequence>
<keyword evidence="1" id="KW-0472">Membrane</keyword>
<feature type="transmembrane region" description="Helical" evidence="1">
    <location>
        <begin position="174"/>
        <end position="194"/>
    </location>
</feature>
<dbReference type="Proteomes" id="UP000237717">
    <property type="component" value="Chromosome II"/>
</dbReference>
<feature type="transmembrane region" description="Helical" evidence="1">
    <location>
        <begin position="64"/>
        <end position="84"/>
    </location>
</feature>
<feature type="transmembrane region" description="Helical" evidence="1">
    <location>
        <begin position="12"/>
        <end position="31"/>
    </location>
</feature>
<gene>
    <name evidence="2" type="ORF">At1D1609_50560</name>
</gene>
<accession>A0A2L2LL89</accession>
<proteinExistence type="predicted"/>
<dbReference type="AlphaFoldDB" id="A0A2L2LL89"/>
<dbReference type="EMBL" id="CP026925">
    <property type="protein sequence ID" value="AVH45095.1"/>
    <property type="molecule type" value="Genomic_DNA"/>
</dbReference>
<organism evidence="2 3">
    <name type="scientific">Agrobacterium tumefaciens</name>
    <dbReference type="NCBI Taxonomy" id="358"/>
    <lineage>
        <taxon>Bacteria</taxon>
        <taxon>Pseudomonadati</taxon>
        <taxon>Pseudomonadota</taxon>
        <taxon>Alphaproteobacteria</taxon>
        <taxon>Hyphomicrobiales</taxon>
        <taxon>Rhizobiaceae</taxon>
        <taxon>Rhizobium/Agrobacterium group</taxon>
        <taxon>Agrobacterium</taxon>
        <taxon>Agrobacterium tumefaciens complex</taxon>
    </lineage>
</organism>
<name>A0A2L2LL89_AGRTU</name>
<feature type="transmembrane region" description="Helical" evidence="1">
    <location>
        <begin position="91"/>
        <end position="110"/>
    </location>
</feature>
<protein>
    <submittedName>
        <fullName evidence="2">Uncharacterized protein</fullName>
    </submittedName>
</protein>
<feature type="transmembrane region" description="Helical" evidence="1">
    <location>
        <begin position="116"/>
        <end position="136"/>
    </location>
</feature>
<reference evidence="2 3" key="1">
    <citation type="submission" date="2018-02" db="EMBL/GenBank/DDBJ databases">
        <title>Complete genome sequence of Agrobacterium tumefaciens 1D1609.</title>
        <authorList>
            <person name="Cho S.-T."/>
            <person name="Haryono M."/>
            <person name="Chang H.-H."/>
            <person name="Santos M.N."/>
            <person name="Lai E.-M."/>
            <person name="Kuo C.-H."/>
        </authorList>
    </citation>
    <scope>NUCLEOTIDE SEQUENCE [LARGE SCALE GENOMIC DNA]</scope>
    <source>
        <strain evidence="2 3">1D1609</strain>
    </source>
</reference>